<feature type="compositionally biased region" description="Basic and acidic residues" evidence="1">
    <location>
        <begin position="95"/>
        <end position="105"/>
    </location>
</feature>
<evidence type="ECO:0000256" key="1">
    <source>
        <dbReference type="SAM" id="MobiDB-lite"/>
    </source>
</evidence>
<sequence>MQEQHEVQQTGQEGAREIVIQKEQLKNGNSSDQTAKNNLNTYMTPSQQTITNNKNKNTEVSGGMDGGCQEIATNLQEGATRGGNLPHVMYEGLDFDPRKYHRDPNKVQNKQKQREQQPQQQIQNREICQHTAKAKKREKTI</sequence>
<feature type="compositionally biased region" description="Low complexity" evidence="1">
    <location>
        <begin position="116"/>
        <end position="126"/>
    </location>
</feature>
<gene>
    <name evidence="2" type="ORF">EJD97_016593</name>
</gene>
<accession>A0A6N2B717</accession>
<protein>
    <submittedName>
        <fullName evidence="2">Uncharacterized protein</fullName>
    </submittedName>
</protein>
<feature type="compositionally biased region" description="Basic residues" evidence="1">
    <location>
        <begin position="132"/>
        <end position="141"/>
    </location>
</feature>
<comment type="caution">
    <text evidence="2">The sequence shown here is derived from an EMBL/GenBank/DDBJ whole genome shotgun (WGS) entry which is preliminary data.</text>
</comment>
<reference evidence="2" key="1">
    <citation type="submission" date="2019-05" db="EMBL/GenBank/DDBJ databases">
        <title>The de novo reference genome and transcriptome assemblies of the wild tomato species Solanum chilense.</title>
        <authorList>
            <person name="Stam R."/>
            <person name="Nosenko T."/>
            <person name="Hoerger A.C."/>
            <person name="Stephan W."/>
            <person name="Seidel M.A."/>
            <person name="Kuhn J.M.M."/>
            <person name="Haberer G."/>
            <person name="Tellier A."/>
        </authorList>
    </citation>
    <scope>NUCLEOTIDE SEQUENCE</scope>
    <source>
        <tissue evidence="2">Mature leaves</tissue>
    </source>
</reference>
<proteinExistence type="predicted"/>
<name>A0A6N2B717_SOLCI</name>
<feature type="compositionally biased region" description="Polar residues" evidence="1">
    <location>
        <begin position="26"/>
        <end position="50"/>
    </location>
</feature>
<dbReference type="EMBL" id="RXGB01004380">
    <property type="protein sequence ID" value="TMW89820.1"/>
    <property type="molecule type" value="Genomic_DNA"/>
</dbReference>
<feature type="region of interest" description="Disordered" evidence="1">
    <location>
        <begin position="23"/>
        <end position="141"/>
    </location>
</feature>
<dbReference type="AlphaFoldDB" id="A0A6N2B717"/>
<evidence type="ECO:0000313" key="2">
    <source>
        <dbReference type="EMBL" id="TMW89820.1"/>
    </source>
</evidence>
<organism evidence="2">
    <name type="scientific">Solanum chilense</name>
    <name type="common">Tomato</name>
    <name type="synonym">Lycopersicon chilense</name>
    <dbReference type="NCBI Taxonomy" id="4083"/>
    <lineage>
        <taxon>Eukaryota</taxon>
        <taxon>Viridiplantae</taxon>
        <taxon>Streptophyta</taxon>
        <taxon>Embryophyta</taxon>
        <taxon>Tracheophyta</taxon>
        <taxon>Spermatophyta</taxon>
        <taxon>Magnoliopsida</taxon>
        <taxon>eudicotyledons</taxon>
        <taxon>Gunneridae</taxon>
        <taxon>Pentapetalae</taxon>
        <taxon>asterids</taxon>
        <taxon>lamiids</taxon>
        <taxon>Solanales</taxon>
        <taxon>Solanaceae</taxon>
        <taxon>Solanoideae</taxon>
        <taxon>Solaneae</taxon>
        <taxon>Solanum</taxon>
        <taxon>Solanum subgen. Lycopersicon</taxon>
    </lineage>
</organism>